<name>A0AAV4VIN3_CAEEX</name>
<evidence type="ECO:0000313" key="3">
    <source>
        <dbReference type="Proteomes" id="UP001054945"/>
    </source>
</evidence>
<sequence>MQTVKVASPDVEEIHGDAERRDDAATAHQLGRDNGTWNFRGGGIEEVHADELRLPETSCRCGENVSGVARLSH</sequence>
<dbReference type="EMBL" id="BPLR01014632">
    <property type="protein sequence ID" value="GIY70172.1"/>
    <property type="molecule type" value="Genomic_DNA"/>
</dbReference>
<proteinExistence type="predicted"/>
<dbReference type="Proteomes" id="UP001054945">
    <property type="component" value="Unassembled WGS sequence"/>
</dbReference>
<evidence type="ECO:0000256" key="1">
    <source>
        <dbReference type="SAM" id="MobiDB-lite"/>
    </source>
</evidence>
<keyword evidence="3" id="KW-1185">Reference proteome</keyword>
<evidence type="ECO:0000313" key="2">
    <source>
        <dbReference type="EMBL" id="GIY70172.1"/>
    </source>
</evidence>
<comment type="caution">
    <text evidence="2">The sequence shown here is derived from an EMBL/GenBank/DDBJ whole genome shotgun (WGS) entry which is preliminary data.</text>
</comment>
<organism evidence="2 3">
    <name type="scientific">Caerostris extrusa</name>
    <name type="common">Bark spider</name>
    <name type="synonym">Caerostris bankana</name>
    <dbReference type="NCBI Taxonomy" id="172846"/>
    <lineage>
        <taxon>Eukaryota</taxon>
        <taxon>Metazoa</taxon>
        <taxon>Ecdysozoa</taxon>
        <taxon>Arthropoda</taxon>
        <taxon>Chelicerata</taxon>
        <taxon>Arachnida</taxon>
        <taxon>Araneae</taxon>
        <taxon>Araneomorphae</taxon>
        <taxon>Entelegynae</taxon>
        <taxon>Araneoidea</taxon>
        <taxon>Araneidae</taxon>
        <taxon>Caerostris</taxon>
    </lineage>
</organism>
<protein>
    <submittedName>
        <fullName evidence="2">Uncharacterized protein</fullName>
    </submittedName>
</protein>
<reference evidence="2 3" key="1">
    <citation type="submission" date="2021-06" db="EMBL/GenBank/DDBJ databases">
        <title>Caerostris extrusa draft genome.</title>
        <authorList>
            <person name="Kono N."/>
            <person name="Arakawa K."/>
        </authorList>
    </citation>
    <scope>NUCLEOTIDE SEQUENCE [LARGE SCALE GENOMIC DNA]</scope>
</reference>
<dbReference type="AlphaFoldDB" id="A0AAV4VIN3"/>
<feature type="region of interest" description="Disordered" evidence="1">
    <location>
        <begin position="1"/>
        <end position="33"/>
    </location>
</feature>
<feature type="compositionally biased region" description="Basic and acidic residues" evidence="1">
    <location>
        <begin position="12"/>
        <end position="25"/>
    </location>
</feature>
<gene>
    <name evidence="2" type="ORF">CEXT_94271</name>
</gene>
<accession>A0AAV4VIN3</accession>